<dbReference type="PRINTS" id="PR00131">
    <property type="entry name" value="GLHYDRLASE1"/>
</dbReference>
<dbReference type="InterPro" id="IPR017853">
    <property type="entry name" value="GH"/>
</dbReference>
<keyword evidence="2 6" id="KW-0378">Hydrolase</keyword>
<feature type="active site" description="Nucleophile" evidence="4">
    <location>
        <position position="415"/>
    </location>
</feature>
<dbReference type="InterPro" id="IPR033132">
    <property type="entry name" value="GH_1_N_CS"/>
</dbReference>
<dbReference type="PANTHER" id="PTHR10353:SF297">
    <property type="entry name" value="VICIANIN HYDROLASE-LIKE"/>
    <property type="match status" value="1"/>
</dbReference>
<keyword evidence="7" id="KW-0732">Signal</keyword>
<dbReference type="GO" id="GO:0008422">
    <property type="term" value="F:beta-glucosidase activity"/>
    <property type="evidence" value="ECO:0007669"/>
    <property type="project" value="TreeGrafter"/>
</dbReference>
<reference evidence="8" key="1">
    <citation type="submission" date="2018-02" db="EMBL/GenBank/DDBJ databases">
        <title>Rhizophora mucronata_Transcriptome.</title>
        <authorList>
            <person name="Meera S.P."/>
            <person name="Sreeshan A."/>
            <person name="Augustine A."/>
        </authorList>
    </citation>
    <scope>NUCLEOTIDE SEQUENCE</scope>
    <source>
        <tissue evidence="8">Leaf</tissue>
    </source>
</reference>
<dbReference type="Gene3D" id="3.20.20.80">
    <property type="entry name" value="Glycosidases"/>
    <property type="match status" value="1"/>
</dbReference>
<feature type="signal peptide" evidence="7">
    <location>
        <begin position="1"/>
        <end position="24"/>
    </location>
</feature>
<evidence type="ECO:0000256" key="5">
    <source>
        <dbReference type="RuleBase" id="RU003690"/>
    </source>
</evidence>
<dbReference type="PROSITE" id="PS00572">
    <property type="entry name" value="GLYCOSYL_HYDROL_F1_1"/>
    <property type="match status" value="1"/>
</dbReference>
<dbReference type="InterPro" id="IPR018120">
    <property type="entry name" value="Glyco_hydro_1_AS"/>
</dbReference>
<dbReference type="EMBL" id="GGEC01087333">
    <property type="protein sequence ID" value="MBX67817.1"/>
    <property type="molecule type" value="Transcribed_RNA"/>
</dbReference>
<keyword evidence="3 6" id="KW-0326">Glycosidase</keyword>
<dbReference type="PANTHER" id="PTHR10353">
    <property type="entry name" value="GLYCOSYL HYDROLASE"/>
    <property type="match status" value="1"/>
</dbReference>
<protein>
    <recommendedName>
        <fullName evidence="9">Vicianin hydrolase-like</fullName>
    </recommendedName>
</protein>
<evidence type="ECO:0000256" key="7">
    <source>
        <dbReference type="SAM" id="SignalP"/>
    </source>
</evidence>
<dbReference type="AlphaFoldDB" id="A0A2P2QLP5"/>
<feature type="chain" id="PRO_5015134977" description="Vicianin hydrolase-like" evidence="7">
    <location>
        <begin position="25"/>
        <end position="506"/>
    </location>
</feature>
<evidence type="ECO:0000256" key="3">
    <source>
        <dbReference type="ARBA" id="ARBA00023295"/>
    </source>
</evidence>
<dbReference type="Pfam" id="PF00232">
    <property type="entry name" value="Glyco_hydro_1"/>
    <property type="match status" value="1"/>
</dbReference>
<accession>A0A2P2QLP5</accession>
<dbReference type="GO" id="GO:0005975">
    <property type="term" value="P:carbohydrate metabolic process"/>
    <property type="evidence" value="ECO:0007669"/>
    <property type="project" value="InterPro"/>
</dbReference>
<name>A0A2P2QLP5_RHIMU</name>
<evidence type="ECO:0000256" key="4">
    <source>
        <dbReference type="PROSITE-ProRule" id="PRU10055"/>
    </source>
</evidence>
<evidence type="ECO:0008006" key="9">
    <source>
        <dbReference type="Google" id="ProtNLM"/>
    </source>
</evidence>
<evidence type="ECO:0000256" key="2">
    <source>
        <dbReference type="ARBA" id="ARBA00022801"/>
    </source>
</evidence>
<dbReference type="FunFam" id="3.20.20.80:FF:000020">
    <property type="entry name" value="Beta-glucosidase 12"/>
    <property type="match status" value="1"/>
</dbReference>
<dbReference type="InterPro" id="IPR001360">
    <property type="entry name" value="Glyco_hydro_1"/>
</dbReference>
<evidence type="ECO:0000256" key="1">
    <source>
        <dbReference type="ARBA" id="ARBA00010838"/>
    </source>
</evidence>
<evidence type="ECO:0000256" key="6">
    <source>
        <dbReference type="RuleBase" id="RU004468"/>
    </source>
</evidence>
<proteinExistence type="inferred from homology"/>
<dbReference type="PROSITE" id="PS00653">
    <property type="entry name" value="GLYCOSYL_HYDROL_F1_2"/>
    <property type="match status" value="1"/>
</dbReference>
<dbReference type="PROSITE" id="PS51257">
    <property type="entry name" value="PROKAR_LIPOPROTEIN"/>
    <property type="match status" value="1"/>
</dbReference>
<comment type="similarity">
    <text evidence="1 5">Belongs to the glycosyl hydrolase 1 family.</text>
</comment>
<sequence>MSVQKFSLLCVLALAGCLSYTVDAAIPSHLVPLNRSSFPAGFIFGAGSAAYQSEGAALKDGKGPSIWDTFTSRHPEKIADQSTGEVADDFYHRYKDDIKLMKEIGLDSFRFSISWSRVLPEGTISGGVNPLGVKFYNNLINKLLANGLKPFITLLHFDVPQALEDKYGGLLSPNIVADYVAYADFCFKTFGDRVKHWVTTNEPNGMILNGYYGGTFAPGRCSNYVGNCTVGNSATEPYIAAHHLLLCHAAAVKLYREKYQALQGGKIGITIVTNWYKPKYNTASSRLASLRALDFFFGWFAHPVTFGDYPQRMRSAVGKRLPKFSEEESKMLKGSLDFLAVNYYTTNYAESAPFSSIVNVSYATDRRTTLTTDKNGVPIGTPTALSWLFIYPSGFEEFLLYVKDHYNNPIIYVTENGMADNGSLPLEASLKDGLRIRYHSSHLSHLLKAINKGANVKAYYIWSFFDDFEWDAGYTARFGITYVDYKNNLKRYLKYSAYWFKMFLQK</sequence>
<evidence type="ECO:0000313" key="8">
    <source>
        <dbReference type="EMBL" id="MBX67817.1"/>
    </source>
</evidence>
<dbReference type="SUPFAM" id="SSF51445">
    <property type="entry name" value="(Trans)glycosidases"/>
    <property type="match status" value="1"/>
</dbReference>
<organism evidence="8">
    <name type="scientific">Rhizophora mucronata</name>
    <name type="common">Asiatic mangrove</name>
    <dbReference type="NCBI Taxonomy" id="61149"/>
    <lineage>
        <taxon>Eukaryota</taxon>
        <taxon>Viridiplantae</taxon>
        <taxon>Streptophyta</taxon>
        <taxon>Embryophyta</taxon>
        <taxon>Tracheophyta</taxon>
        <taxon>Spermatophyta</taxon>
        <taxon>Magnoliopsida</taxon>
        <taxon>eudicotyledons</taxon>
        <taxon>Gunneridae</taxon>
        <taxon>Pentapetalae</taxon>
        <taxon>rosids</taxon>
        <taxon>fabids</taxon>
        <taxon>Malpighiales</taxon>
        <taxon>Rhizophoraceae</taxon>
        <taxon>Rhizophora</taxon>
    </lineage>
</organism>